<dbReference type="PANTHER" id="PTHR10046">
    <property type="entry name" value="ATP DEPENDENT LON PROTEASE FAMILY MEMBER"/>
    <property type="match status" value="1"/>
</dbReference>
<dbReference type="GO" id="GO:0005524">
    <property type="term" value="F:ATP binding"/>
    <property type="evidence" value="ECO:0007669"/>
    <property type="project" value="InterPro"/>
</dbReference>
<name>L1Q445_9CLOT</name>
<accession>L1Q445</accession>
<dbReference type="InterPro" id="IPR027417">
    <property type="entry name" value="P-loop_NTPase"/>
</dbReference>
<dbReference type="STRING" id="545697.HMPREF0216_03138"/>
<dbReference type="eggNOG" id="COG1067">
    <property type="taxonomic scope" value="Bacteria"/>
</dbReference>
<dbReference type="PRINTS" id="PR00830">
    <property type="entry name" value="ENDOLAPTASE"/>
</dbReference>
<dbReference type="Gene3D" id="3.30.230.10">
    <property type="match status" value="1"/>
</dbReference>
<dbReference type="GO" id="GO:0004252">
    <property type="term" value="F:serine-type endopeptidase activity"/>
    <property type="evidence" value="ECO:0007669"/>
    <property type="project" value="UniProtKB-UniRule"/>
</dbReference>
<keyword evidence="1 2" id="KW-0645">Protease</keyword>
<feature type="domain" description="Lon proteolytic" evidence="4">
    <location>
        <begin position="555"/>
        <end position="750"/>
    </location>
</feature>
<keyword evidence="3" id="KW-0175">Coiled coil</keyword>
<dbReference type="Pfam" id="PF05362">
    <property type="entry name" value="Lon_C"/>
    <property type="match status" value="1"/>
</dbReference>
<protein>
    <recommendedName>
        <fullName evidence="2">endopeptidase La</fullName>
        <ecNumber evidence="2">3.4.21.53</ecNumber>
    </recommendedName>
</protein>
<dbReference type="Proteomes" id="UP000010420">
    <property type="component" value="Unassembled WGS sequence"/>
</dbReference>
<keyword evidence="6" id="KW-1185">Reference proteome</keyword>
<comment type="similarity">
    <text evidence="2">Belongs to the peptidase S16 family.</text>
</comment>
<comment type="catalytic activity">
    <reaction evidence="2">
        <text>Hydrolysis of proteins in presence of ATP.</text>
        <dbReference type="EC" id="3.4.21.53"/>
    </reaction>
</comment>
<feature type="coiled-coil region" evidence="3">
    <location>
        <begin position="146"/>
        <end position="229"/>
    </location>
</feature>
<dbReference type="InterPro" id="IPR008269">
    <property type="entry name" value="Lon_proteolytic"/>
</dbReference>
<evidence type="ECO:0000259" key="4">
    <source>
        <dbReference type="PROSITE" id="PS51786"/>
    </source>
</evidence>
<organism evidence="5 6">
    <name type="scientific">Clostridium celatum DSM 1785</name>
    <dbReference type="NCBI Taxonomy" id="545697"/>
    <lineage>
        <taxon>Bacteria</taxon>
        <taxon>Bacillati</taxon>
        <taxon>Bacillota</taxon>
        <taxon>Clostridia</taxon>
        <taxon>Eubacteriales</taxon>
        <taxon>Clostridiaceae</taxon>
        <taxon>Clostridium</taxon>
    </lineage>
</organism>
<dbReference type="PATRIC" id="fig|545697.3.peg.3072"/>
<sequence length="775" mass="88674">MILPIMGRVMKRELTPSEIKFKISVTDNEDKEGTKGISEFNNAYRKIERALSIDKEGYNLYLIDTFSRDKLNELIKFVEEKYKDLEAPRDICYVTLEDINKPEAIFVSNGQGNKLKEAVDNIKNSYLEAIDDFYSDSTNDEKDYLVEEIQTKRNNYLNELMKMAKDEGFEVKATNKGFAFIPLSGDEAMTEKEYDNLEEENKNVIVAKASTLKKKAESILEELKEIEVKSIKRLKKIYSKYLSTQMEEAKDDALLEFITDDDSYEYLERLFNCIEEDIIECYTMNIEDDENEIYEILNKYDVKVIVDNTNVFSPPVIYEEDPNLNNLIGLIEYENHNGMYTTNISLINAGSILKANEGCLILRLNSLISNPMSYYYLKKILLSNTLSFDTNKSYLEFININGLKPNPIPVKVKVIIVGDYESYDILYNSDEDFRSLFPLRAEFTSIIKINNNSLSEVKNIINEKIRKDNLFNISDNGINEIIKYLCRKSSNRQKLFIENDFIDKVLILSNNFAKEKGNMLITEKEVIEAVYEEELIEKEVMSGYEEKKILIDIKGVKVGVINGLAVLDSGYCTFGKPMRITCVAYKGTGRIFDIQKESNLSGKIHEKSISILKGLLTNLLNPYEEIPVDFHLSFEQTYGLVEGDSASVAQIICILSALSKRGIKQNIAVTGSINQFGEVQAIGGVNEKIEGFFKVCEMIDTIENKGVLIPSANKDEIILKSEVEDSIANGDFHIYTMDNLNDAIEVLLLNDGESVEQFYEEVQREIEKYKNKEKN</sequence>
<dbReference type="SUPFAM" id="SSF54211">
    <property type="entry name" value="Ribosomal protein S5 domain 2-like"/>
    <property type="match status" value="1"/>
</dbReference>
<dbReference type="GO" id="GO:0006508">
    <property type="term" value="P:proteolysis"/>
    <property type="evidence" value="ECO:0007669"/>
    <property type="project" value="UniProtKB-KW"/>
</dbReference>
<reference evidence="5 6" key="1">
    <citation type="submission" date="2012-05" db="EMBL/GenBank/DDBJ databases">
        <authorList>
            <person name="Weinstock G."/>
            <person name="Sodergren E."/>
            <person name="Lobos E.A."/>
            <person name="Fulton L."/>
            <person name="Fulton R."/>
            <person name="Courtney L."/>
            <person name="Fronick C."/>
            <person name="O'Laughlin M."/>
            <person name="Godfrey J."/>
            <person name="Wilson R.M."/>
            <person name="Miner T."/>
            <person name="Farmer C."/>
            <person name="Delehaunty K."/>
            <person name="Cordes M."/>
            <person name="Minx P."/>
            <person name="Tomlinson C."/>
            <person name="Chen J."/>
            <person name="Wollam A."/>
            <person name="Pepin K.H."/>
            <person name="Bhonagiri V."/>
            <person name="Zhang X."/>
            <person name="Suruliraj S."/>
            <person name="Warren W."/>
            <person name="Mitreva M."/>
            <person name="Mardis E.R."/>
            <person name="Wilson R.K."/>
        </authorList>
    </citation>
    <scope>NUCLEOTIDE SEQUENCE [LARGE SCALE GENOMIC DNA]</scope>
    <source>
        <strain evidence="5 6">DSM 1785</strain>
    </source>
</reference>
<proteinExistence type="inferred from homology"/>
<dbReference type="InterPro" id="IPR014721">
    <property type="entry name" value="Ribsml_uS5_D2-typ_fold_subgr"/>
</dbReference>
<dbReference type="EMBL" id="AMEZ01000120">
    <property type="protein sequence ID" value="EKY22774.1"/>
    <property type="molecule type" value="Genomic_DNA"/>
</dbReference>
<evidence type="ECO:0000256" key="3">
    <source>
        <dbReference type="SAM" id="Coils"/>
    </source>
</evidence>
<evidence type="ECO:0000256" key="2">
    <source>
        <dbReference type="PROSITE-ProRule" id="PRU01122"/>
    </source>
</evidence>
<dbReference type="Gene3D" id="1.10.8.60">
    <property type="match status" value="1"/>
</dbReference>
<dbReference type="AlphaFoldDB" id="L1Q445"/>
<dbReference type="InterPro" id="IPR020568">
    <property type="entry name" value="Ribosomal_Su5_D2-typ_SF"/>
</dbReference>
<feature type="active site" evidence="2">
    <location>
        <position position="688"/>
    </location>
</feature>
<dbReference type="EC" id="3.4.21.53" evidence="2"/>
<dbReference type="InterPro" id="IPR027065">
    <property type="entry name" value="Lon_Prtase"/>
</dbReference>
<dbReference type="GO" id="GO:0030163">
    <property type="term" value="P:protein catabolic process"/>
    <property type="evidence" value="ECO:0007669"/>
    <property type="project" value="InterPro"/>
</dbReference>
<comment type="caution">
    <text evidence="5">The sequence shown here is derived from an EMBL/GenBank/DDBJ whole genome shotgun (WGS) entry which is preliminary data.</text>
</comment>
<evidence type="ECO:0000313" key="5">
    <source>
        <dbReference type="EMBL" id="EKY22774.1"/>
    </source>
</evidence>
<keyword evidence="2" id="KW-0720">Serine protease</keyword>
<dbReference type="Pfam" id="PF13654">
    <property type="entry name" value="AAA_32"/>
    <property type="match status" value="1"/>
</dbReference>
<feature type="active site" evidence="2">
    <location>
        <position position="645"/>
    </location>
</feature>
<gene>
    <name evidence="5" type="ORF">HMPREF0216_03138</name>
</gene>
<dbReference type="InterPro" id="IPR041699">
    <property type="entry name" value="AAA_32"/>
</dbReference>
<dbReference type="Gene3D" id="3.40.50.300">
    <property type="entry name" value="P-loop containing nucleotide triphosphate hydrolases"/>
    <property type="match status" value="2"/>
</dbReference>
<evidence type="ECO:0000256" key="1">
    <source>
        <dbReference type="ARBA" id="ARBA00022670"/>
    </source>
</evidence>
<keyword evidence="2" id="KW-0378">Hydrolase</keyword>
<dbReference type="GO" id="GO:0004176">
    <property type="term" value="F:ATP-dependent peptidase activity"/>
    <property type="evidence" value="ECO:0007669"/>
    <property type="project" value="UniProtKB-UniRule"/>
</dbReference>
<dbReference type="PROSITE" id="PS51786">
    <property type="entry name" value="LON_PROTEOLYTIC"/>
    <property type="match status" value="1"/>
</dbReference>
<dbReference type="HOGENOM" id="CLU_014785_1_1_9"/>
<evidence type="ECO:0000313" key="6">
    <source>
        <dbReference type="Proteomes" id="UP000010420"/>
    </source>
</evidence>